<dbReference type="InterPro" id="IPR036397">
    <property type="entry name" value="RNaseH_sf"/>
</dbReference>
<dbReference type="STRING" id="157652.A0A371G5K4"/>
<accession>A0A371G5K4</accession>
<name>A0A371G5K4_MUCPR</name>
<dbReference type="Proteomes" id="UP000257109">
    <property type="component" value="Unassembled WGS sequence"/>
</dbReference>
<dbReference type="AlphaFoldDB" id="A0A371G5K4"/>
<dbReference type="PANTHER" id="PTHR42648:SF28">
    <property type="entry name" value="TRANSPOSON-ENCODED PROTEIN WITH RIBONUCLEASE H-LIKE AND RETROVIRUS ZINC FINGER-LIKE DOMAINS"/>
    <property type="match status" value="1"/>
</dbReference>
<comment type="caution">
    <text evidence="1">The sequence shown here is derived from an EMBL/GenBank/DDBJ whole genome shotgun (WGS) entry which is preliminary data.</text>
</comment>
<dbReference type="InterPro" id="IPR012337">
    <property type="entry name" value="RNaseH-like_sf"/>
</dbReference>
<dbReference type="GO" id="GO:0003676">
    <property type="term" value="F:nucleic acid binding"/>
    <property type="evidence" value="ECO:0007669"/>
    <property type="project" value="InterPro"/>
</dbReference>
<reference evidence="1" key="1">
    <citation type="submission" date="2018-05" db="EMBL/GenBank/DDBJ databases">
        <title>Draft genome of Mucuna pruriens seed.</title>
        <authorList>
            <person name="Nnadi N.E."/>
            <person name="Vos R."/>
            <person name="Hasami M.H."/>
            <person name="Devisetty U.K."/>
            <person name="Aguiy J.C."/>
        </authorList>
    </citation>
    <scope>NUCLEOTIDE SEQUENCE [LARGE SCALE GENOMIC DNA]</scope>
    <source>
        <strain evidence="1">JCA_2017</strain>
    </source>
</reference>
<keyword evidence="2" id="KW-1185">Reference proteome</keyword>
<dbReference type="OrthoDB" id="1750639at2759"/>
<evidence type="ECO:0000313" key="1">
    <source>
        <dbReference type="EMBL" id="RDX85623.1"/>
    </source>
</evidence>
<evidence type="ECO:0000313" key="2">
    <source>
        <dbReference type="Proteomes" id="UP000257109"/>
    </source>
</evidence>
<feature type="non-terminal residue" evidence="1">
    <location>
        <position position="1"/>
    </location>
</feature>
<dbReference type="EMBL" id="QJKJ01006745">
    <property type="protein sequence ID" value="RDX85623.1"/>
    <property type="molecule type" value="Genomic_DNA"/>
</dbReference>
<gene>
    <name evidence="1" type="ORF">CR513_33163</name>
</gene>
<dbReference type="InterPro" id="IPR039537">
    <property type="entry name" value="Retrotran_Ty1/copia-like"/>
</dbReference>
<dbReference type="SUPFAM" id="SSF53098">
    <property type="entry name" value="Ribonuclease H-like"/>
    <property type="match status" value="1"/>
</dbReference>
<proteinExistence type="predicted"/>
<sequence>MRYLLVTEQKLGQLPEIGFTTSISGILHLVYSNIYFHIYSQRSMPSPLSDIYQVSKHHCASFLSSNSKSIAPFNLVHSNIYLMKHKYEVCQIFVNFFRLVKNQFGKSVKRIQSNNDTEYVNLEFSDLVTYQVIIHELTCVNIPQQNEVAKGKRPCSRSPMYLITQFVCTDHISLQHRSFIAAIDAIKIPALVQEAKKDSNWIQAMGEEMKALERNSTWDIVDKRVIGCRWIYTMKCKSDGTLNRYKAR</sequence>
<dbReference type="PANTHER" id="PTHR42648">
    <property type="entry name" value="TRANSPOSASE, PUTATIVE-RELATED"/>
    <property type="match status" value="1"/>
</dbReference>
<dbReference type="Gene3D" id="3.30.420.10">
    <property type="entry name" value="Ribonuclease H-like superfamily/Ribonuclease H"/>
    <property type="match status" value="1"/>
</dbReference>
<protein>
    <submittedName>
        <fullName evidence="1">Mitochondrial protein</fullName>
    </submittedName>
</protein>
<organism evidence="1 2">
    <name type="scientific">Mucuna pruriens</name>
    <name type="common">Velvet bean</name>
    <name type="synonym">Dolichos pruriens</name>
    <dbReference type="NCBI Taxonomy" id="157652"/>
    <lineage>
        <taxon>Eukaryota</taxon>
        <taxon>Viridiplantae</taxon>
        <taxon>Streptophyta</taxon>
        <taxon>Embryophyta</taxon>
        <taxon>Tracheophyta</taxon>
        <taxon>Spermatophyta</taxon>
        <taxon>Magnoliopsida</taxon>
        <taxon>eudicotyledons</taxon>
        <taxon>Gunneridae</taxon>
        <taxon>Pentapetalae</taxon>
        <taxon>rosids</taxon>
        <taxon>fabids</taxon>
        <taxon>Fabales</taxon>
        <taxon>Fabaceae</taxon>
        <taxon>Papilionoideae</taxon>
        <taxon>50 kb inversion clade</taxon>
        <taxon>NPAAA clade</taxon>
        <taxon>indigoferoid/millettioid clade</taxon>
        <taxon>Phaseoleae</taxon>
        <taxon>Mucuna</taxon>
    </lineage>
</organism>